<dbReference type="Proteomes" id="UP000276133">
    <property type="component" value="Unassembled WGS sequence"/>
</dbReference>
<evidence type="ECO:0000313" key="2">
    <source>
        <dbReference type="Proteomes" id="UP000276133"/>
    </source>
</evidence>
<accession>A0A3M7PZC8</accession>
<comment type="caution">
    <text evidence="1">The sequence shown here is derived from an EMBL/GenBank/DDBJ whole genome shotgun (WGS) entry which is preliminary data.</text>
</comment>
<name>A0A3M7PZC8_BRAPC</name>
<evidence type="ECO:0000313" key="1">
    <source>
        <dbReference type="EMBL" id="RNA04135.1"/>
    </source>
</evidence>
<gene>
    <name evidence="1" type="ORF">BpHYR1_041250</name>
</gene>
<reference evidence="1 2" key="1">
    <citation type="journal article" date="2018" name="Sci. Rep.">
        <title>Genomic signatures of local adaptation to the degree of environmental predictability in rotifers.</title>
        <authorList>
            <person name="Franch-Gras L."/>
            <person name="Hahn C."/>
            <person name="Garcia-Roger E.M."/>
            <person name="Carmona M.J."/>
            <person name="Serra M."/>
            <person name="Gomez A."/>
        </authorList>
    </citation>
    <scope>NUCLEOTIDE SEQUENCE [LARGE SCALE GENOMIC DNA]</scope>
    <source>
        <strain evidence="1">HYR1</strain>
    </source>
</reference>
<proteinExistence type="predicted"/>
<dbReference type="EMBL" id="REGN01008219">
    <property type="protein sequence ID" value="RNA04135.1"/>
    <property type="molecule type" value="Genomic_DNA"/>
</dbReference>
<sequence length="72" mass="8119">MHQEAFNKLKLLAVSNRLFELSERYVRAVLSECQNGFAGDNCEISLRNGSSQSIGRLNSILMVAFIVFCTDY</sequence>
<organism evidence="1 2">
    <name type="scientific">Brachionus plicatilis</name>
    <name type="common">Marine rotifer</name>
    <name type="synonym">Brachionus muelleri</name>
    <dbReference type="NCBI Taxonomy" id="10195"/>
    <lineage>
        <taxon>Eukaryota</taxon>
        <taxon>Metazoa</taxon>
        <taxon>Spiralia</taxon>
        <taxon>Gnathifera</taxon>
        <taxon>Rotifera</taxon>
        <taxon>Eurotatoria</taxon>
        <taxon>Monogononta</taxon>
        <taxon>Pseudotrocha</taxon>
        <taxon>Ploima</taxon>
        <taxon>Brachionidae</taxon>
        <taxon>Brachionus</taxon>
    </lineage>
</organism>
<dbReference type="AlphaFoldDB" id="A0A3M7PZC8"/>
<keyword evidence="2" id="KW-1185">Reference proteome</keyword>
<protein>
    <submittedName>
        <fullName evidence="1">Uncharacterized protein</fullName>
    </submittedName>
</protein>